<dbReference type="GO" id="GO:0008745">
    <property type="term" value="F:N-acetylmuramoyl-L-alanine amidase activity"/>
    <property type="evidence" value="ECO:0007669"/>
    <property type="project" value="InterPro"/>
</dbReference>
<dbReference type="AlphaFoldDB" id="A0A164B5I5"/>
<evidence type="ECO:0000259" key="1">
    <source>
        <dbReference type="SMART" id="SM00644"/>
    </source>
</evidence>
<keyword evidence="3" id="KW-1185">Reference proteome</keyword>
<reference evidence="3" key="1">
    <citation type="submission" date="2016-04" db="EMBL/GenBank/DDBJ databases">
        <authorList>
            <person name="Strapagiel D."/>
            <person name="Borowka P."/>
            <person name="Marciniak B."/>
            <person name="Bakula Z."/>
            <person name="Van Ingen J."/>
            <person name="Safianowska A."/>
            <person name="Dziadek J."/>
            <person name="Jagielski T."/>
        </authorList>
    </citation>
    <scope>NUCLEOTIDE SEQUENCE [LARGE SCALE GENOMIC DNA]</scope>
    <source>
        <strain evidence="3">1010001458</strain>
    </source>
</reference>
<dbReference type="GO" id="GO:0009253">
    <property type="term" value="P:peptidoglycan catabolic process"/>
    <property type="evidence" value="ECO:0007669"/>
    <property type="project" value="InterPro"/>
</dbReference>
<organism evidence="2 3">
    <name type="scientific">Mycobacterium ostraviense</name>
    <dbReference type="NCBI Taxonomy" id="2738409"/>
    <lineage>
        <taxon>Bacteria</taxon>
        <taxon>Bacillati</taxon>
        <taxon>Actinomycetota</taxon>
        <taxon>Actinomycetes</taxon>
        <taxon>Mycobacteriales</taxon>
        <taxon>Mycobacteriaceae</taxon>
        <taxon>Mycobacterium</taxon>
    </lineage>
</organism>
<gene>
    <name evidence="2" type="ORF">A4G28_04535</name>
</gene>
<dbReference type="InterPro" id="IPR002502">
    <property type="entry name" value="Amidase_domain"/>
</dbReference>
<dbReference type="SUPFAM" id="SSF55846">
    <property type="entry name" value="N-acetylmuramoyl-L-alanine amidase-like"/>
    <property type="match status" value="1"/>
</dbReference>
<feature type="domain" description="N-acetylmuramoyl-L-alanine amidase" evidence="1">
    <location>
        <begin position="28"/>
        <end position="177"/>
    </location>
</feature>
<dbReference type="InterPro" id="IPR036505">
    <property type="entry name" value="Amidase/PGRP_sf"/>
</dbReference>
<protein>
    <recommendedName>
        <fullName evidence="1">N-acetylmuramoyl-L-alanine amidase domain-containing protein</fullName>
    </recommendedName>
</protein>
<evidence type="ECO:0000313" key="2">
    <source>
        <dbReference type="EMBL" id="KZS63138.1"/>
    </source>
</evidence>
<dbReference type="Gene3D" id="3.40.80.10">
    <property type="entry name" value="Peptidoglycan recognition protein-like"/>
    <property type="match status" value="1"/>
</dbReference>
<proteinExistence type="predicted"/>
<dbReference type="Pfam" id="PF01510">
    <property type="entry name" value="Amidase_2"/>
    <property type="match status" value="1"/>
</dbReference>
<dbReference type="SMART" id="SM00644">
    <property type="entry name" value="Ami_2"/>
    <property type="match status" value="1"/>
</dbReference>
<name>A0A164B5I5_9MYCO</name>
<accession>A0A164B5I5</accession>
<sequence>MGWQGDPIWLENVLREALGERLVVEPGWTQRGTGGQMGDIWGVMIHHTGNSNERVEVIRDGVQQGSGFLPGPLSQCLIKPSGKCHLIAVGPCNHAGIGSYPGLGANNGNQRLIGFECAWPTIRPDGSYDVNEQWPDAQIITMRDAATAIVKRLGYGADRVIGHKEYAGAAQGKWDPGNIDMDWFRREVAKDLRGEFDSAPPVVVPPSPQVPPPVLPPPPNLRTDRELLQEIWDQLRGQGGNGWPQLGGRTLVDAIAEVFPQLQQPKEG</sequence>
<evidence type="ECO:0000313" key="3">
    <source>
        <dbReference type="Proteomes" id="UP000077342"/>
    </source>
</evidence>
<dbReference type="Proteomes" id="UP000077342">
    <property type="component" value="Unassembled WGS sequence"/>
</dbReference>
<dbReference type="EMBL" id="LWCI01000100">
    <property type="protein sequence ID" value="KZS63138.1"/>
    <property type="molecule type" value="Genomic_DNA"/>
</dbReference>
<dbReference type="RefSeq" id="WP_075510368.1">
    <property type="nucleotide sequence ID" value="NZ_LWCI01000100.1"/>
</dbReference>
<comment type="caution">
    <text evidence="2">The sequence shown here is derived from an EMBL/GenBank/DDBJ whole genome shotgun (WGS) entry which is preliminary data.</text>
</comment>